<dbReference type="InterPro" id="IPR003591">
    <property type="entry name" value="Leu-rich_rpt_typical-subtyp"/>
</dbReference>
<protein>
    <recommendedName>
        <fullName evidence="3">Disease resistance R13L4/SHOC-2-like LRR domain-containing protein</fullName>
    </recommendedName>
</protein>
<evidence type="ECO:0000313" key="5">
    <source>
        <dbReference type="Proteomes" id="UP000011082"/>
    </source>
</evidence>
<evidence type="ECO:0000259" key="3">
    <source>
        <dbReference type="Pfam" id="PF23598"/>
    </source>
</evidence>
<sequence length="255" mass="29196">MLCVDSNYRLVCKIITDFSVKFDYLKIFNPYILMNIAQMRKTYKAISSLFVFMEATLHIPDSDKDTASDDHQVAIGGSVNRPQTVHSSHYSFERYPENETKVSIPSQGITSIDSNIKRLVKLKKLYLWNNNLKSLPPEIGELKNLQELSLSGNKLKALSAEIGKLVNLQDLNLNGNEFELLPAEIGKLENLNVLYFRSNKLKTLSAEIRELKNLQYLYLDYNKLETLSDVIGELKNLQYLHFNYNKLKSLPAEIG</sequence>
<evidence type="ECO:0000313" key="4">
    <source>
        <dbReference type="EMBL" id="ELA40821.1"/>
    </source>
</evidence>
<dbReference type="InterPro" id="IPR032675">
    <property type="entry name" value="LRR_dom_sf"/>
</dbReference>
<keyword evidence="2" id="KW-0677">Repeat</keyword>
<name>L2GIX0_VITCO</name>
<dbReference type="PANTHER" id="PTHR48051">
    <property type="match status" value="1"/>
</dbReference>
<dbReference type="EMBL" id="JH370192">
    <property type="protein sequence ID" value="ELA40821.1"/>
    <property type="molecule type" value="Genomic_DNA"/>
</dbReference>
<proteinExistence type="predicted"/>
<keyword evidence="5" id="KW-1185">Reference proteome</keyword>
<dbReference type="InterPro" id="IPR055414">
    <property type="entry name" value="LRR_R13L4/SHOC2-like"/>
</dbReference>
<feature type="non-terminal residue" evidence="4">
    <location>
        <position position="255"/>
    </location>
</feature>
<evidence type="ECO:0000256" key="1">
    <source>
        <dbReference type="ARBA" id="ARBA00022614"/>
    </source>
</evidence>
<dbReference type="STRING" id="993615.L2GIX0"/>
<dbReference type="GeneID" id="19882852"/>
<dbReference type="AlphaFoldDB" id="L2GIX0"/>
<dbReference type="InParanoid" id="L2GIX0"/>
<dbReference type="PANTHER" id="PTHR48051:SF54">
    <property type="entry name" value="LEUCINE-RICH REPEAT-CONTAINING PROTEIN"/>
    <property type="match status" value="1"/>
</dbReference>
<dbReference type="Gene3D" id="3.80.10.10">
    <property type="entry name" value="Ribonuclease Inhibitor"/>
    <property type="match status" value="2"/>
</dbReference>
<accession>L2GIX0</accession>
<dbReference type="SMART" id="SM00365">
    <property type="entry name" value="LRR_SD22"/>
    <property type="match status" value="4"/>
</dbReference>
<dbReference type="SUPFAM" id="SSF52058">
    <property type="entry name" value="L domain-like"/>
    <property type="match status" value="1"/>
</dbReference>
<dbReference type="VEuPathDB" id="MicrosporidiaDB:VICG_02142"/>
<dbReference type="InterPro" id="IPR025875">
    <property type="entry name" value="Leu-rich_rpt_4"/>
</dbReference>
<dbReference type="InterPro" id="IPR001611">
    <property type="entry name" value="Leu-rich_rpt"/>
</dbReference>
<evidence type="ECO:0000256" key="2">
    <source>
        <dbReference type="ARBA" id="ARBA00022737"/>
    </source>
</evidence>
<reference evidence="5" key="1">
    <citation type="submission" date="2011-05" db="EMBL/GenBank/DDBJ databases">
        <title>The genome sequence of Vittaforma corneae strain ATCC 50505.</title>
        <authorList>
            <consortium name="The Broad Institute Genome Sequencing Platform"/>
            <person name="Cuomo C."/>
            <person name="Didier E."/>
            <person name="Bowers L."/>
            <person name="Young S.K."/>
            <person name="Zeng Q."/>
            <person name="Gargeya S."/>
            <person name="Fitzgerald M."/>
            <person name="Haas B."/>
            <person name="Abouelleil A."/>
            <person name="Alvarado L."/>
            <person name="Arachchi H.M."/>
            <person name="Berlin A."/>
            <person name="Chapman S.B."/>
            <person name="Gearin G."/>
            <person name="Goldberg J."/>
            <person name="Griggs A."/>
            <person name="Gujja S."/>
            <person name="Hansen M."/>
            <person name="Heiman D."/>
            <person name="Howarth C."/>
            <person name="Larimer J."/>
            <person name="Lui A."/>
            <person name="MacDonald P.J.P."/>
            <person name="McCowen C."/>
            <person name="Montmayeur A."/>
            <person name="Murphy C."/>
            <person name="Neiman D."/>
            <person name="Pearson M."/>
            <person name="Priest M."/>
            <person name="Roberts A."/>
            <person name="Saif S."/>
            <person name="Shea T."/>
            <person name="Sisk P."/>
            <person name="Stolte C."/>
            <person name="Sykes S."/>
            <person name="Wortman J."/>
            <person name="Nusbaum C."/>
            <person name="Birren B."/>
        </authorList>
    </citation>
    <scope>NUCLEOTIDE SEQUENCE [LARGE SCALE GENOMIC DNA]</scope>
    <source>
        <strain evidence="5">ATCC 50505</strain>
    </source>
</reference>
<dbReference type="Pfam" id="PF23598">
    <property type="entry name" value="LRR_14"/>
    <property type="match status" value="1"/>
</dbReference>
<dbReference type="HOGENOM" id="CLU_000288_18_15_1"/>
<keyword evidence="1" id="KW-0433">Leucine-rich repeat</keyword>
<dbReference type="SMART" id="SM00369">
    <property type="entry name" value="LRR_TYP"/>
    <property type="match status" value="6"/>
</dbReference>
<dbReference type="RefSeq" id="XP_007605587.1">
    <property type="nucleotide sequence ID" value="XM_007605525.1"/>
</dbReference>
<dbReference type="GO" id="GO:0005737">
    <property type="term" value="C:cytoplasm"/>
    <property type="evidence" value="ECO:0007669"/>
    <property type="project" value="TreeGrafter"/>
</dbReference>
<organism evidence="4 5">
    <name type="scientific">Vittaforma corneae (strain ATCC 50505)</name>
    <name type="common">Microsporidian parasite</name>
    <name type="synonym">Nosema corneum</name>
    <dbReference type="NCBI Taxonomy" id="993615"/>
    <lineage>
        <taxon>Eukaryota</taxon>
        <taxon>Fungi</taxon>
        <taxon>Fungi incertae sedis</taxon>
        <taxon>Microsporidia</taxon>
        <taxon>Nosematidae</taxon>
        <taxon>Vittaforma</taxon>
    </lineage>
</organism>
<dbReference type="OrthoDB" id="676979at2759"/>
<dbReference type="Pfam" id="PF12799">
    <property type="entry name" value="LRR_4"/>
    <property type="match status" value="1"/>
</dbReference>
<dbReference type="PROSITE" id="PS51450">
    <property type="entry name" value="LRR"/>
    <property type="match status" value="3"/>
</dbReference>
<dbReference type="Proteomes" id="UP000011082">
    <property type="component" value="Unassembled WGS sequence"/>
</dbReference>
<dbReference type="SMART" id="SM00364">
    <property type="entry name" value="LRR_BAC"/>
    <property type="match status" value="4"/>
</dbReference>
<gene>
    <name evidence="4" type="ORF">VICG_02142</name>
</gene>
<dbReference type="InterPro" id="IPR050216">
    <property type="entry name" value="LRR_domain-containing"/>
</dbReference>
<feature type="domain" description="Disease resistance R13L4/SHOC-2-like LRR" evidence="3">
    <location>
        <begin position="161"/>
        <end position="243"/>
    </location>
</feature>